<dbReference type="InterPro" id="IPR001789">
    <property type="entry name" value="Sig_transdc_resp-reg_receiver"/>
</dbReference>
<dbReference type="EMBL" id="ADVR01000003">
    <property type="protein sequence ID" value="EFO81952.1"/>
    <property type="molecule type" value="Genomic_DNA"/>
</dbReference>
<dbReference type="InterPro" id="IPR036388">
    <property type="entry name" value="WH-like_DNA-bd_sf"/>
</dbReference>
<dbReference type="Gene3D" id="1.10.10.10">
    <property type="entry name" value="Winged helix-like DNA-binding domain superfamily/Winged helix DNA-binding domain"/>
    <property type="match status" value="1"/>
</dbReference>
<dbReference type="FunFam" id="1.10.10.10:FF:000018">
    <property type="entry name" value="DNA-binding response regulator ResD"/>
    <property type="match status" value="1"/>
</dbReference>
<sequence>MMAKTILVVDDHANVRALLKDYLSEHGFRVITAADGAEALAVAGREQPDLILLDVMMPKLDGFQFMQTFRKRHNTPVIMLTARIAESDKVVGLELGADDYVTKPFGMHELVARVRAVLRRSSPDALNPDALLRVGDLTLNRATRVVRVGERDVSLTPSEFALLAALMEAPGRVFSREQLLERLQGNDYEGVERTIDVHIRNLRKKLEPDPTQPRYVETVFGVGYRCCMD</sequence>
<evidence type="ECO:0000256" key="6">
    <source>
        <dbReference type="PROSITE-ProRule" id="PRU00169"/>
    </source>
</evidence>
<dbReference type="SMART" id="SM00862">
    <property type="entry name" value="Trans_reg_C"/>
    <property type="match status" value="1"/>
</dbReference>
<dbReference type="eggNOG" id="COG0745">
    <property type="taxonomic scope" value="Bacteria"/>
</dbReference>
<keyword evidence="4 7" id="KW-0238">DNA-binding</keyword>
<dbReference type="HOGENOM" id="CLU_000445_30_4_0"/>
<dbReference type="GO" id="GO:0000976">
    <property type="term" value="F:transcription cis-regulatory region binding"/>
    <property type="evidence" value="ECO:0007669"/>
    <property type="project" value="TreeGrafter"/>
</dbReference>
<dbReference type="CDD" id="cd00383">
    <property type="entry name" value="trans_reg_C"/>
    <property type="match status" value="1"/>
</dbReference>
<dbReference type="InterPro" id="IPR001867">
    <property type="entry name" value="OmpR/PhoB-type_DNA-bd"/>
</dbReference>
<dbReference type="CDD" id="cd17574">
    <property type="entry name" value="REC_OmpR"/>
    <property type="match status" value="1"/>
</dbReference>
<dbReference type="PROSITE" id="PS51755">
    <property type="entry name" value="OMPR_PHOB"/>
    <property type="match status" value="1"/>
</dbReference>
<evidence type="ECO:0000256" key="5">
    <source>
        <dbReference type="ARBA" id="ARBA00023163"/>
    </source>
</evidence>
<evidence type="ECO:0000313" key="11">
    <source>
        <dbReference type="Proteomes" id="UP000054010"/>
    </source>
</evidence>
<evidence type="ECO:0000259" key="9">
    <source>
        <dbReference type="PROSITE" id="PS51755"/>
    </source>
</evidence>
<dbReference type="Gene3D" id="6.10.250.690">
    <property type="match status" value="1"/>
</dbReference>
<dbReference type="SUPFAM" id="SSF52172">
    <property type="entry name" value="CheY-like"/>
    <property type="match status" value="1"/>
</dbReference>
<feature type="DNA-binding region" description="OmpR/PhoB-type" evidence="7">
    <location>
        <begin position="129"/>
        <end position="228"/>
    </location>
</feature>
<keyword evidence="1 6" id="KW-0597">Phosphoprotein</keyword>
<accession>E1I9V0</accession>
<proteinExistence type="predicted"/>
<keyword evidence="2" id="KW-0902">Two-component regulatory system</keyword>
<dbReference type="GO" id="GO:0032993">
    <property type="term" value="C:protein-DNA complex"/>
    <property type="evidence" value="ECO:0007669"/>
    <property type="project" value="TreeGrafter"/>
</dbReference>
<evidence type="ECO:0000313" key="10">
    <source>
        <dbReference type="EMBL" id="EFO81952.1"/>
    </source>
</evidence>
<dbReference type="PANTHER" id="PTHR48111:SF4">
    <property type="entry name" value="DNA-BINDING DUAL TRANSCRIPTIONAL REGULATOR OMPR"/>
    <property type="match status" value="1"/>
</dbReference>
<feature type="domain" description="Response regulatory" evidence="8">
    <location>
        <begin position="5"/>
        <end position="118"/>
    </location>
</feature>
<dbReference type="FunFam" id="3.40.50.2300:FF:000001">
    <property type="entry name" value="DNA-binding response regulator PhoB"/>
    <property type="match status" value="1"/>
</dbReference>
<evidence type="ECO:0000256" key="7">
    <source>
        <dbReference type="PROSITE-ProRule" id="PRU01091"/>
    </source>
</evidence>
<feature type="modified residue" description="4-aspartylphosphate" evidence="6">
    <location>
        <position position="54"/>
    </location>
</feature>
<evidence type="ECO:0000256" key="2">
    <source>
        <dbReference type="ARBA" id="ARBA00023012"/>
    </source>
</evidence>
<dbReference type="AlphaFoldDB" id="E1I9V0"/>
<dbReference type="Proteomes" id="UP000054010">
    <property type="component" value="Unassembled WGS sequence"/>
</dbReference>
<dbReference type="Gene3D" id="3.40.50.2300">
    <property type="match status" value="1"/>
</dbReference>
<dbReference type="PROSITE" id="PS50110">
    <property type="entry name" value="RESPONSE_REGULATORY"/>
    <property type="match status" value="1"/>
</dbReference>
<dbReference type="PANTHER" id="PTHR48111">
    <property type="entry name" value="REGULATOR OF RPOS"/>
    <property type="match status" value="1"/>
</dbReference>
<dbReference type="Pfam" id="PF00072">
    <property type="entry name" value="Response_reg"/>
    <property type="match status" value="1"/>
</dbReference>
<feature type="domain" description="OmpR/PhoB-type" evidence="9">
    <location>
        <begin position="129"/>
        <end position="228"/>
    </location>
</feature>
<organism evidence="10 11">
    <name type="scientific">Oscillochloris trichoides DG-6</name>
    <dbReference type="NCBI Taxonomy" id="765420"/>
    <lineage>
        <taxon>Bacteria</taxon>
        <taxon>Bacillati</taxon>
        <taxon>Chloroflexota</taxon>
        <taxon>Chloroflexia</taxon>
        <taxon>Chloroflexales</taxon>
        <taxon>Chloroflexineae</taxon>
        <taxon>Oscillochloridaceae</taxon>
        <taxon>Oscillochloris</taxon>
    </lineage>
</organism>
<gene>
    <name evidence="10" type="ORF">OSCT_0101</name>
</gene>
<reference evidence="10 11" key="1">
    <citation type="journal article" date="2011" name="J. Bacteriol.">
        <title>Draft genome sequence of the anoxygenic filamentous phototrophic bacterium Oscillochloris trichoides subsp. DG-6.</title>
        <authorList>
            <person name="Kuznetsov B.B."/>
            <person name="Ivanovsky R.N."/>
            <person name="Keppen O.I."/>
            <person name="Sukhacheva M.V."/>
            <person name="Bumazhkin B.K."/>
            <person name="Patutina E.O."/>
            <person name="Beletsky A.V."/>
            <person name="Mardanov A.V."/>
            <person name="Baslerov R.V."/>
            <person name="Panteleeva A.N."/>
            <person name="Kolganova T.V."/>
            <person name="Ravin N.V."/>
            <person name="Skryabin K.G."/>
        </authorList>
    </citation>
    <scope>NUCLEOTIDE SEQUENCE [LARGE SCALE GENOMIC DNA]</scope>
    <source>
        <strain evidence="10 11">DG-6</strain>
    </source>
</reference>
<evidence type="ECO:0000256" key="3">
    <source>
        <dbReference type="ARBA" id="ARBA00023015"/>
    </source>
</evidence>
<dbReference type="GO" id="GO:0006355">
    <property type="term" value="P:regulation of DNA-templated transcription"/>
    <property type="evidence" value="ECO:0007669"/>
    <property type="project" value="InterPro"/>
</dbReference>
<name>E1I9V0_9CHLR</name>
<comment type="caution">
    <text evidence="10">The sequence shown here is derived from an EMBL/GenBank/DDBJ whole genome shotgun (WGS) entry which is preliminary data.</text>
</comment>
<keyword evidence="5" id="KW-0804">Transcription</keyword>
<dbReference type="Pfam" id="PF00486">
    <property type="entry name" value="Trans_reg_C"/>
    <property type="match status" value="1"/>
</dbReference>
<dbReference type="InterPro" id="IPR039420">
    <property type="entry name" value="WalR-like"/>
</dbReference>
<dbReference type="InterPro" id="IPR011006">
    <property type="entry name" value="CheY-like_superfamily"/>
</dbReference>
<evidence type="ECO:0000256" key="4">
    <source>
        <dbReference type="ARBA" id="ARBA00023125"/>
    </source>
</evidence>
<dbReference type="GO" id="GO:0005829">
    <property type="term" value="C:cytosol"/>
    <property type="evidence" value="ECO:0007669"/>
    <property type="project" value="TreeGrafter"/>
</dbReference>
<dbReference type="GO" id="GO:0000156">
    <property type="term" value="F:phosphorelay response regulator activity"/>
    <property type="evidence" value="ECO:0007669"/>
    <property type="project" value="TreeGrafter"/>
</dbReference>
<keyword evidence="11" id="KW-1185">Reference proteome</keyword>
<dbReference type="STRING" id="765420.OSCT_0101"/>
<protein>
    <submittedName>
        <fullName evidence="10">Response regulator receiver</fullName>
    </submittedName>
</protein>
<dbReference type="InterPro" id="IPR016032">
    <property type="entry name" value="Sig_transdc_resp-reg_C-effctor"/>
</dbReference>
<dbReference type="SMART" id="SM00448">
    <property type="entry name" value="REC"/>
    <property type="match status" value="1"/>
</dbReference>
<keyword evidence="3" id="KW-0805">Transcription regulation</keyword>
<evidence type="ECO:0000256" key="1">
    <source>
        <dbReference type="ARBA" id="ARBA00022553"/>
    </source>
</evidence>
<dbReference type="SUPFAM" id="SSF46894">
    <property type="entry name" value="C-terminal effector domain of the bipartite response regulators"/>
    <property type="match status" value="1"/>
</dbReference>
<evidence type="ECO:0000259" key="8">
    <source>
        <dbReference type="PROSITE" id="PS50110"/>
    </source>
</evidence>